<dbReference type="Proteomes" id="UP000790833">
    <property type="component" value="Unassembled WGS sequence"/>
</dbReference>
<feature type="region of interest" description="Disordered" evidence="1">
    <location>
        <begin position="264"/>
        <end position="292"/>
    </location>
</feature>
<protein>
    <submittedName>
        <fullName evidence="2">Uncharacterized protein</fullName>
    </submittedName>
</protein>
<feature type="region of interest" description="Disordered" evidence="1">
    <location>
        <begin position="655"/>
        <end position="696"/>
    </location>
</feature>
<comment type="caution">
    <text evidence="2">The sequence shown here is derived from an EMBL/GenBank/DDBJ whole genome shotgun (WGS) entry which is preliminary data.</text>
</comment>
<feature type="compositionally biased region" description="Polar residues" evidence="1">
    <location>
        <begin position="838"/>
        <end position="861"/>
    </location>
</feature>
<dbReference type="GeneID" id="66117207"/>
<sequence length="1002" mass="111001">MSYCEAAIEDPLIKLDFYKLRKYDEINYEAHFLRTKIDITKEQLSPLDKQMLELFDDYERRIEKQLPIISILSEAPDLAIVRRELVDNAREAAKVAMLIKLLDDQKKSCSLLSIRPIKPRSSPLASSSSTSITKLDTSSGAMKKKATRGRPKNAAKVRPPKPVETEKLAFDCLQSPTQLVREPLSTVNSKLKSSEEENSPSQNQHHFFVTLKIKSAQKLDSAKDCSKLPNSLLSALCDSQASSDVSELKLGSQPSTLLVAQVAQNSPNEENNGSIGESYYQEPISQPTSSHPLQAQKIQQFASTTDVNGFLPAFDIANATSVNTAPNRQMPGVNGNDSSTVKATAHGTDETGIGPLVTTFVPSFGINRVVLTSPLYRASPVLGKQGTNPVFVDPQAVVPMNNVWPSNYNPSGMTPVRSVNNATEISSINQSTKASKVVNTSKPAPIGRDMIYRASVAGSGHQPIEPKCLKDKILEMQRRAEHVRSKLRASAPLHSFEQFPTWSPLYVKTVFEAAARSNVAENKRNNVQQLYDTRFNISITKRQANYLLLHYGLRFNSPSPILFTPVLDSIQNAFPGEIDKIREEVKRRTGFQLSVFDAEFAVQMRKLFLKVYKLHAEPEENYMPYFKEYNRIMPRRPYSTFMALSAMNLSEIVDRTAPSRSNSSSPDSRDKDSDKSESKKALTSINTNKEKSPTIEVLPDSILPENNEINSTNINKKSVTGDDFLGDKKLLLKIRKLYTPLSSDISNRPQVVQEALLKDDDVRLDISQIKQALAFLGLGLKQSLNKLNSSLLTKSPAYFQTTSLVSNGDTTKSHAIWLISNNKRKGNIEVSHLDFNSRKSMSPSGQVSSGNMNKPSPQAHSINLLPELPSKSFTAMNERSQVLTSTQPPNELLGITRTKTRLSDCVTVAPPGSGEPKLHNMNNQQVFIDLSKSDEVIPNYENSTVVTGKSDGRVQNLKVGESSPLKNVDASPSRRFYNKTNSSPIITTSASPLTLRNKENNL</sequence>
<organism evidence="2 3">
    <name type="scientific">Scheffersomyces spartinae</name>
    <dbReference type="NCBI Taxonomy" id="45513"/>
    <lineage>
        <taxon>Eukaryota</taxon>
        <taxon>Fungi</taxon>
        <taxon>Dikarya</taxon>
        <taxon>Ascomycota</taxon>
        <taxon>Saccharomycotina</taxon>
        <taxon>Pichiomycetes</taxon>
        <taxon>Debaryomycetaceae</taxon>
        <taxon>Scheffersomyces</taxon>
    </lineage>
</organism>
<dbReference type="OrthoDB" id="4080041at2759"/>
<dbReference type="RefSeq" id="XP_043050852.1">
    <property type="nucleotide sequence ID" value="XM_043194528.1"/>
</dbReference>
<feature type="region of interest" description="Disordered" evidence="1">
    <location>
        <begin position="836"/>
        <end position="861"/>
    </location>
</feature>
<evidence type="ECO:0000256" key="1">
    <source>
        <dbReference type="SAM" id="MobiDB-lite"/>
    </source>
</evidence>
<evidence type="ECO:0000313" key="3">
    <source>
        <dbReference type="Proteomes" id="UP000790833"/>
    </source>
</evidence>
<feature type="region of interest" description="Disordered" evidence="1">
    <location>
        <begin position="119"/>
        <end position="161"/>
    </location>
</feature>
<feature type="compositionally biased region" description="Polar residues" evidence="1">
    <location>
        <begin position="283"/>
        <end position="292"/>
    </location>
</feature>
<feature type="region of interest" description="Disordered" evidence="1">
    <location>
        <begin position="974"/>
        <end position="1002"/>
    </location>
</feature>
<feature type="compositionally biased region" description="Basic and acidic residues" evidence="1">
    <location>
        <begin position="667"/>
        <end position="680"/>
    </location>
</feature>
<reference evidence="2" key="1">
    <citation type="submission" date="2021-03" db="EMBL/GenBank/DDBJ databases">
        <authorList>
            <person name="Palmer J.M."/>
        </authorList>
    </citation>
    <scope>NUCLEOTIDE SEQUENCE</scope>
    <source>
        <strain evidence="2">ARV_011</strain>
    </source>
</reference>
<name>A0A9P7VCJ4_9ASCO</name>
<feature type="compositionally biased region" description="Low complexity" evidence="1">
    <location>
        <begin position="121"/>
        <end position="139"/>
    </location>
</feature>
<gene>
    <name evidence="2" type="ORF">KQ657_003833</name>
</gene>
<feature type="compositionally biased region" description="Polar residues" evidence="1">
    <location>
        <begin position="978"/>
        <end position="995"/>
    </location>
</feature>
<proteinExistence type="predicted"/>
<dbReference type="EMBL" id="JAHMUF010000004">
    <property type="protein sequence ID" value="KAG7195305.1"/>
    <property type="molecule type" value="Genomic_DNA"/>
</dbReference>
<dbReference type="AlphaFoldDB" id="A0A9P7VCJ4"/>
<feature type="compositionally biased region" description="Basic residues" evidence="1">
    <location>
        <begin position="142"/>
        <end position="159"/>
    </location>
</feature>
<keyword evidence="3" id="KW-1185">Reference proteome</keyword>
<accession>A0A9P7VCJ4</accession>
<evidence type="ECO:0000313" key="2">
    <source>
        <dbReference type="EMBL" id="KAG7195305.1"/>
    </source>
</evidence>
<feature type="compositionally biased region" description="Polar residues" evidence="1">
    <location>
        <begin position="264"/>
        <end position="275"/>
    </location>
</feature>
<feature type="region of interest" description="Disordered" evidence="1">
    <location>
        <begin position="183"/>
        <end position="203"/>
    </location>
</feature>